<reference evidence="4 5" key="1">
    <citation type="submission" date="2018-05" db="EMBL/GenBank/DDBJ databases">
        <title>Reference genomes for bee gut microbiota database.</title>
        <authorList>
            <person name="Ellegaard K.M."/>
        </authorList>
    </citation>
    <scope>NUCLEOTIDE SEQUENCE [LARGE SCALE GENOMIC DNA]</scope>
    <source>
        <strain evidence="4 5">ESL0284</strain>
    </source>
</reference>
<dbReference type="SMART" id="SM00448">
    <property type="entry name" value="REC"/>
    <property type="match status" value="1"/>
</dbReference>
<dbReference type="EMBL" id="QGLT01000001">
    <property type="protein sequence ID" value="PXZ01811.1"/>
    <property type="molecule type" value="Genomic_DNA"/>
</dbReference>
<organism evidence="4 5">
    <name type="scientific">Commensalibacter melissae</name>
    <dbReference type="NCBI Taxonomy" id="2070537"/>
    <lineage>
        <taxon>Bacteria</taxon>
        <taxon>Pseudomonadati</taxon>
        <taxon>Pseudomonadota</taxon>
        <taxon>Alphaproteobacteria</taxon>
        <taxon>Acetobacterales</taxon>
        <taxon>Acetobacteraceae</taxon>
    </lineage>
</organism>
<evidence type="ECO:0000256" key="1">
    <source>
        <dbReference type="ARBA" id="ARBA00022553"/>
    </source>
</evidence>
<name>A0A318MZ05_9PROT</name>
<feature type="domain" description="Response regulatory" evidence="3">
    <location>
        <begin position="13"/>
        <end position="130"/>
    </location>
</feature>
<dbReference type="GO" id="GO:0000160">
    <property type="term" value="P:phosphorelay signal transduction system"/>
    <property type="evidence" value="ECO:0007669"/>
    <property type="project" value="InterPro"/>
</dbReference>
<dbReference type="InterPro" id="IPR011006">
    <property type="entry name" value="CheY-like_superfamily"/>
</dbReference>
<dbReference type="Proteomes" id="UP000247565">
    <property type="component" value="Unassembled WGS sequence"/>
</dbReference>
<keyword evidence="1 2" id="KW-0597">Phosphoprotein</keyword>
<dbReference type="RefSeq" id="WP_110438330.1">
    <property type="nucleotide sequence ID" value="NZ_CP046393.1"/>
</dbReference>
<evidence type="ECO:0000313" key="5">
    <source>
        <dbReference type="Proteomes" id="UP000247565"/>
    </source>
</evidence>
<dbReference type="InterPro" id="IPR050595">
    <property type="entry name" value="Bact_response_regulator"/>
</dbReference>
<keyword evidence="5" id="KW-1185">Reference proteome</keyword>
<dbReference type="Gene3D" id="3.40.50.2300">
    <property type="match status" value="1"/>
</dbReference>
<proteinExistence type="predicted"/>
<sequence length="131" mass="14687">MLIEAQKQKTKKIILVAEDDSILRPLLVELLDEMQFEVIAAEDGTKAMALLQDLDCNHMHVDLLLTDIGLPGVNGNKLAEFARKIWPNLSILFITGYAHGINTMTFDNKIQLLTKPFSLGVLTKRIEELIS</sequence>
<feature type="modified residue" description="4-aspartylphosphate" evidence="2">
    <location>
        <position position="67"/>
    </location>
</feature>
<dbReference type="PANTHER" id="PTHR44591">
    <property type="entry name" value="STRESS RESPONSE REGULATOR PROTEIN 1"/>
    <property type="match status" value="1"/>
</dbReference>
<evidence type="ECO:0000259" key="3">
    <source>
        <dbReference type="PROSITE" id="PS50110"/>
    </source>
</evidence>
<accession>A0A318MZ05</accession>
<dbReference type="PANTHER" id="PTHR44591:SF21">
    <property type="entry name" value="TWO-COMPONENT RESPONSE REGULATOR"/>
    <property type="match status" value="1"/>
</dbReference>
<dbReference type="AlphaFoldDB" id="A0A318MZ05"/>
<dbReference type="OrthoDB" id="8019678at2"/>
<dbReference type="InterPro" id="IPR001789">
    <property type="entry name" value="Sig_transdc_resp-reg_receiver"/>
</dbReference>
<dbReference type="SUPFAM" id="SSF52172">
    <property type="entry name" value="CheY-like"/>
    <property type="match status" value="1"/>
</dbReference>
<comment type="caution">
    <text evidence="4">The sequence shown here is derived from an EMBL/GenBank/DDBJ whole genome shotgun (WGS) entry which is preliminary data.</text>
</comment>
<protein>
    <submittedName>
        <fullName evidence="4">Response regulator</fullName>
    </submittedName>
</protein>
<dbReference type="Pfam" id="PF00072">
    <property type="entry name" value="Response_reg"/>
    <property type="match status" value="1"/>
</dbReference>
<dbReference type="PROSITE" id="PS50110">
    <property type="entry name" value="RESPONSE_REGULATORY"/>
    <property type="match status" value="1"/>
</dbReference>
<evidence type="ECO:0000256" key="2">
    <source>
        <dbReference type="PROSITE-ProRule" id="PRU00169"/>
    </source>
</evidence>
<gene>
    <name evidence="4" type="ORF">DK869_02090</name>
</gene>
<evidence type="ECO:0000313" key="4">
    <source>
        <dbReference type="EMBL" id="PXZ01811.1"/>
    </source>
</evidence>